<dbReference type="AlphaFoldDB" id="A0A0C3KQG3"/>
<dbReference type="OrthoDB" id="5569250at2759"/>
<organism evidence="2 3">
    <name type="scientific">Tulasnella calospora MUT 4182</name>
    <dbReference type="NCBI Taxonomy" id="1051891"/>
    <lineage>
        <taxon>Eukaryota</taxon>
        <taxon>Fungi</taxon>
        <taxon>Dikarya</taxon>
        <taxon>Basidiomycota</taxon>
        <taxon>Agaricomycotina</taxon>
        <taxon>Agaricomycetes</taxon>
        <taxon>Cantharellales</taxon>
        <taxon>Tulasnellaceae</taxon>
        <taxon>Tulasnella</taxon>
    </lineage>
</organism>
<dbReference type="GO" id="GO:0005524">
    <property type="term" value="F:ATP binding"/>
    <property type="evidence" value="ECO:0007669"/>
    <property type="project" value="InterPro"/>
</dbReference>
<dbReference type="InterPro" id="IPR000719">
    <property type="entry name" value="Prot_kinase_dom"/>
</dbReference>
<keyword evidence="3" id="KW-1185">Reference proteome</keyword>
<evidence type="ECO:0000313" key="3">
    <source>
        <dbReference type="Proteomes" id="UP000054248"/>
    </source>
</evidence>
<evidence type="ECO:0000313" key="2">
    <source>
        <dbReference type="EMBL" id="KIO23628.1"/>
    </source>
</evidence>
<dbReference type="PANTHER" id="PTHR38248:SF2">
    <property type="entry name" value="FUNK1 11"/>
    <property type="match status" value="1"/>
</dbReference>
<dbReference type="Proteomes" id="UP000054248">
    <property type="component" value="Unassembled WGS sequence"/>
</dbReference>
<reference evidence="3" key="2">
    <citation type="submission" date="2015-01" db="EMBL/GenBank/DDBJ databases">
        <title>Evolutionary Origins and Diversification of the Mycorrhizal Mutualists.</title>
        <authorList>
            <consortium name="DOE Joint Genome Institute"/>
            <consortium name="Mycorrhizal Genomics Consortium"/>
            <person name="Kohler A."/>
            <person name="Kuo A."/>
            <person name="Nagy L.G."/>
            <person name="Floudas D."/>
            <person name="Copeland A."/>
            <person name="Barry K.W."/>
            <person name="Cichocki N."/>
            <person name="Veneault-Fourrey C."/>
            <person name="LaButti K."/>
            <person name="Lindquist E.A."/>
            <person name="Lipzen A."/>
            <person name="Lundell T."/>
            <person name="Morin E."/>
            <person name="Murat C."/>
            <person name="Riley R."/>
            <person name="Ohm R."/>
            <person name="Sun H."/>
            <person name="Tunlid A."/>
            <person name="Henrissat B."/>
            <person name="Grigoriev I.V."/>
            <person name="Hibbett D.S."/>
            <person name="Martin F."/>
        </authorList>
    </citation>
    <scope>NUCLEOTIDE SEQUENCE [LARGE SCALE GENOMIC DNA]</scope>
    <source>
        <strain evidence="3">MUT 4182</strain>
    </source>
</reference>
<dbReference type="SUPFAM" id="SSF56112">
    <property type="entry name" value="Protein kinase-like (PK-like)"/>
    <property type="match status" value="1"/>
</dbReference>
<dbReference type="HOGENOM" id="CLU_045299_0_0_1"/>
<proteinExistence type="predicted"/>
<dbReference type="Pfam" id="PF17667">
    <property type="entry name" value="Pkinase_fungal"/>
    <property type="match status" value="2"/>
</dbReference>
<reference evidence="2 3" key="1">
    <citation type="submission" date="2014-04" db="EMBL/GenBank/DDBJ databases">
        <authorList>
            <consortium name="DOE Joint Genome Institute"/>
            <person name="Kuo A."/>
            <person name="Girlanda M."/>
            <person name="Perotto S."/>
            <person name="Kohler A."/>
            <person name="Nagy L.G."/>
            <person name="Floudas D."/>
            <person name="Copeland A."/>
            <person name="Barry K.W."/>
            <person name="Cichocki N."/>
            <person name="Veneault-Fourrey C."/>
            <person name="LaButti K."/>
            <person name="Lindquist E.A."/>
            <person name="Lipzen A."/>
            <person name="Lundell T."/>
            <person name="Morin E."/>
            <person name="Murat C."/>
            <person name="Sun H."/>
            <person name="Tunlid A."/>
            <person name="Henrissat B."/>
            <person name="Grigoriev I.V."/>
            <person name="Hibbett D.S."/>
            <person name="Martin F."/>
            <person name="Nordberg H.P."/>
            <person name="Cantor M.N."/>
            <person name="Hua S.X."/>
        </authorList>
    </citation>
    <scope>NUCLEOTIDE SEQUENCE [LARGE SCALE GENOMIC DNA]</scope>
    <source>
        <strain evidence="2 3">MUT 4182</strain>
    </source>
</reference>
<gene>
    <name evidence="2" type="ORF">M407DRAFT_244717</name>
</gene>
<sequence length="356" mass="40845">MSVSIPGDGDRPLELLKVLDRRTGMVGRATLVHLALLPVGKESTCERDVVVLKSSWQHSNRSSESAILKELHENKDDQAHKYLVEWYAGWEQGYTGGNSQRAKFGLDDIVVHDRVLRHTVVEYLNPITKLAHPSHVRHVGWSILHAIKFLDDKEWFHRDISLGNMGFATLRDCQGVVVKLHDFDLSKRHESPPANPHWTGTLPFVAIALLENQDADHQIGFDVEALMWTLLWIVRVYEEGTTVNTPVHPHPLKNWFWNCESLSDIAAHKKAYLLGEPPHPWTNDFYKDLEPDMRSLATMWSDLLWDQTKARRQKGGDFLSDKVYGKPGFLSIQGWMKGEGWDEPWERCLCKHHCAE</sequence>
<feature type="domain" description="Protein kinase" evidence="1">
    <location>
        <begin position="1"/>
        <end position="329"/>
    </location>
</feature>
<dbReference type="PANTHER" id="PTHR38248">
    <property type="entry name" value="FUNK1 6"/>
    <property type="match status" value="1"/>
</dbReference>
<dbReference type="InterPro" id="IPR040976">
    <property type="entry name" value="Pkinase_fungal"/>
</dbReference>
<dbReference type="InterPro" id="IPR011009">
    <property type="entry name" value="Kinase-like_dom_sf"/>
</dbReference>
<protein>
    <recommendedName>
        <fullName evidence="1">Protein kinase domain-containing protein</fullName>
    </recommendedName>
</protein>
<dbReference type="PROSITE" id="PS50011">
    <property type="entry name" value="PROTEIN_KINASE_DOM"/>
    <property type="match status" value="1"/>
</dbReference>
<name>A0A0C3KQG3_9AGAM</name>
<dbReference type="EMBL" id="KN823080">
    <property type="protein sequence ID" value="KIO23628.1"/>
    <property type="molecule type" value="Genomic_DNA"/>
</dbReference>
<dbReference type="Gene3D" id="1.10.510.10">
    <property type="entry name" value="Transferase(Phosphotransferase) domain 1"/>
    <property type="match status" value="1"/>
</dbReference>
<dbReference type="GO" id="GO:0004672">
    <property type="term" value="F:protein kinase activity"/>
    <property type="evidence" value="ECO:0007669"/>
    <property type="project" value="InterPro"/>
</dbReference>
<accession>A0A0C3KQG3</accession>
<evidence type="ECO:0000259" key="1">
    <source>
        <dbReference type="PROSITE" id="PS50011"/>
    </source>
</evidence>